<evidence type="ECO:0000256" key="6">
    <source>
        <dbReference type="ARBA" id="ARBA00023239"/>
    </source>
</evidence>
<keyword evidence="3" id="KW-0547">Nucleotide-binding</keyword>
<evidence type="ECO:0000256" key="1">
    <source>
        <dbReference type="ARBA" id="ARBA00004370"/>
    </source>
</evidence>
<comment type="subcellular location">
    <subcellularLocation>
        <location evidence="1">Membrane</location>
    </subcellularLocation>
</comment>
<dbReference type="GeneID" id="118478237"/>
<dbReference type="InterPro" id="IPR029787">
    <property type="entry name" value="Nucleotide_cyclase"/>
</dbReference>
<gene>
    <name evidence="9" type="primary">LOC118478237</name>
</gene>
<evidence type="ECO:0000256" key="3">
    <source>
        <dbReference type="ARBA" id="ARBA00022741"/>
    </source>
</evidence>
<dbReference type="PANTHER" id="PTHR11920:SF501">
    <property type="entry name" value="GUANYLATE CYCLASE 32E"/>
    <property type="match status" value="1"/>
</dbReference>
<dbReference type="InterPro" id="IPR050401">
    <property type="entry name" value="Cyclic_nucleotide_synthase"/>
</dbReference>
<dbReference type="Pfam" id="PF00211">
    <property type="entry name" value="Guanylate_cyc"/>
    <property type="match status" value="1"/>
</dbReference>
<dbReference type="CDD" id="cd07302">
    <property type="entry name" value="CHD"/>
    <property type="match status" value="1"/>
</dbReference>
<dbReference type="PROSITE" id="PS50125">
    <property type="entry name" value="GUANYLATE_CYCLASE_2"/>
    <property type="match status" value="1"/>
</dbReference>
<evidence type="ECO:0000313" key="9">
    <source>
        <dbReference type="RefSeq" id="XP_035827307.1"/>
    </source>
</evidence>
<keyword evidence="5" id="KW-0472">Membrane</keyword>
<keyword evidence="8" id="KW-1185">Reference proteome</keyword>
<reference evidence="9" key="1">
    <citation type="submission" date="2025-08" db="UniProtKB">
        <authorList>
            <consortium name="RefSeq"/>
        </authorList>
    </citation>
    <scope>IDENTIFICATION</scope>
</reference>
<evidence type="ECO:0000313" key="8">
    <source>
        <dbReference type="Proteomes" id="UP000694888"/>
    </source>
</evidence>
<evidence type="ECO:0000256" key="2">
    <source>
        <dbReference type="ARBA" id="ARBA00022692"/>
    </source>
</evidence>
<feature type="domain" description="Guanylate cyclase" evidence="7">
    <location>
        <begin position="1"/>
        <end position="18"/>
    </location>
</feature>
<dbReference type="RefSeq" id="XP_035827307.1">
    <property type="nucleotide sequence ID" value="XM_035971414.1"/>
</dbReference>
<evidence type="ECO:0000256" key="4">
    <source>
        <dbReference type="ARBA" id="ARBA00022989"/>
    </source>
</evidence>
<dbReference type="PANTHER" id="PTHR11920">
    <property type="entry name" value="GUANYLYL CYCLASE"/>
    <property type="match status" value="1"/>
</dbReference>
<evidence type="ECO:0000256" key="5">
    <source>
        <dbReference type="ARBA" id="ARBA00023136"/>
    </source>
</evidence>
<sequence>MPRYCLFGDTVNVASRMESTSLPLMIQMTEATKNELDRRGGYVISERGKVEIKGKGKMTTYWLLSRSVGDTDVTENFEEPDA</sequence>
<keyword evidence="4" id="KW-1133">Transmembrane helix</keyword>
<keyword evidence="6" id="KW-0456">Lyase</keyword>
<organism evidence="8 9">
    <name type="scientific">Aplysia californica</name>
    <name type="common">California sea hare</name>
    <dbReference type="NCBI Taxonomy" id="6500"/>
    <lineage>
        <taxon>Eukaryota</taxon>
        <taxon>Metazoa</taxon>
        <taxon>Spiralia</taxon>
        <taxon>Lophotrochozoa</taxon>
        <taxon>Mollusca</taxon>
        <taxon>Gastropoda</taxon>
        <taxon>Heterobranchia</taxon>
        <taxon>Euthyneura</taxon>
        <taxon>Tectipleura</taxon>
        <taxon>Aplysiida</taxon>
        <taxon>Aplysioidea</taxon>
        <taxon>Aplysiidae</taxon>
        <taxon>Aplysia</taxon>
    </lineage>
</organism>
<name>A0ABM1VY14_APLCA</name>
<evidence type="ECO:0000259" key="7">
    <source>
        <dbReference type="PROSITE" id="PS50125"/>
    </source>
</evidence>
<dbReference type="InterPro" id="IPR001054">
    <property type="entry name" value="A/G_cyclase"/>
</dbReference>
<protein>
    <submittedName>
        <fullName evidence="9">Soluble guanylate cyclase 89Db-like</fullName>
    </submittedName>
</protein>
<dbReference type="Proteomes" id="UP000694888">
    <property type="component" value="Unplaced"/>
</dbReference>
<proteinExistence type="predicted"/>
<accession>A0ABM1VY14</accession>
<dbReference type="SUPFAM" id="SSF55073">
    <property type="entry name" value="Nucleotide cyclase"/>
    <property type="match status" value="1"/>
</dbReference>
<keyword evidence="2" id="KW-0812">Transmembrane</keyword>
<dbReference type="Gene3D" id="3.30.70.1230">
    <property type="entry name" value="Nucleotide cyclase"/>
    <property type="match status" value="1"/>
</dbReference>